<evidence type="ECO:0000256" key="8">
    <source>
        <dbReference type="ARBA" id="ARBA00022598"/>
    </source>
</evidence>
<comment type="caution">
    <text evidence="17">The sequence shown here is derived from an EMBL/GenBank/DDBJ whole genome shotgun (WGS) entry which is preliminary data.</text>
</comment>
<comment type="catalytic activity">
    <reaction evidence="15">
        <text>tRNA(Met) + L-methionine + ATP = L-methionyl-tRNA(Met) + AMP + diphosphate</text>
        <dbReference type="Rhea" id="RHEA:13481"/>
        <dbReference type="Rhea" id="RHEA-COMP:9667"/>
        <dbReference type="Rhea" id="RHEA-COMP:9698"/>
        <dbReference type="ChEBI" id="CHEBI:30616"/>
        <dbReference type="ChEBI" id="CHEBI:33019"/>
        <dbReference type="ChEBI" id="CHEBI:57844"/>
        <dbReference type="ChEBI" id="CHEBI:78442"/>
        <dbReference type="ChEBI" id="CHEBI:78530"/>
        <dbReference type="ChEBI" id="CHEBI:456215"/>
        <dbReference type="EC" id="6.1.1.10"/>
    </reaction>
</comment>
<gene>
    <name evidence="17" type="primary">metG_44</name>
    <name evidence="17" type="ORF">SDC9_105975</name>
</gene>
<dbReference type="InterPro" id="IPR002547">
    <property type="entry name" value="tRNA-bd_dom"/>
</dbReference>
<evidence type="ECO:0000256" key="12">
    <source>
        <dbReference type="ARBA" id="ARBA00022917"/>
    </source>
</evidence>
<dbReference type="EMBL" id="VSSQ01017140">
    <property type="protein sequence ID" value="MPM59137.1"/>
    <property type="molecule type" value="Genomic_DNA"/>
</dbReference>
<dbReference type="GO" id="GO:0000049">
    <property type="term" value="F:tRNA binding"/>
    <property type="evidence" value="ECO:0007669"/>
    <property type="project" value="UniProtKB-KW"/>
</dbReference>
<keyword evidence="7" id="KW-0820">tRNA-binding</keyword>
<evidence type="ECO:0000256" key="2">
    <source>
        <dbReference type="ARBA" id="ARBA00004496"/>
    </source>
</evidence>
<keyword evidence="12" id="KW-0648">Protein biosynthesis</keyword>
<dbReference type="FunFam" id="2.40.50.140:FF:000042">
    <property type="entry name" value="Methionine--tRNA ligase"/>
    <property type="match status" value="1"/>
</dbReference>
<dbReference type="PANTHER" id="PTHR11586:SF37">
    <property type="entry name" value="TRNA-BINDING DOMAIN-CONTAINING PROTEIN"/>
    <property type="match status" value="1"/>
</dbReference>
<evidence type="ECO:0000256" key="3">
    <source>
        <dbReference type="ARBA" id="ARBA00011738"/>
    </source>
</evidence>
<dbReference type="AlphaFoldDB" id="A0A645B146"/>
<comment type="subcellular location">
    <subcellularLocation>
        <location evidence="2">Cytoplasm</location>
    </subcellularLocation>
</comment>
<dbReference type="InterPro" id="IPR051270">
    <property type="entry name" value="Tyrosine-tRNA_ligase_regulator"/>
</dbReference>
<evidence type="ECO:0000259" key="16">
    <source>
        <dbReference type="PROSITE" id="PS50886"/>
    </source>
</evidence>
<dbReference type="InterPro" id="IPR009080">
    <property type="entry name" value="tRNAsynth_Ia_anticodon-bd"/>
</dbReference>
<dbReference type="Gene3D" id="1.10.730.10">
    <property type="entry name" value="Isoleucyl-tRNA Synthetase, Domain 1"/>
    <property type="match status" value="1"/>
</dbReference>
<keyword evidence="13" id="KW-0030">Aminoacyl-tRNA synthetase</keyword>
<evidence type="ECO:0000256" key="6">
    <source>
        <dbReference type="ARBA" id="ARBA00022490"/>
    </source>
</evidence>
<keyword evidence="11" id="KW-0694">RNA-binding</keyword>
<keyword evidence="8 17" id="KW-0436">Ligase</keyword>
<keyword evidence="6" id="KW-0963">Cytoplasm</keyword>
<evidence type="ECO:0000256" key="9">
    <source>
        <dbReference type="ARBA" id="ARBA00022741"/>
    </source>
</evidence>
<dbReference type="SUPFAM" id="SSF50249">
    <property type="entry name" value="Nucleic acid-binding proteins"/>
    <property type="match status" value="1"/>
</dbReference>
<evidence type="ECO:0000256" key="11">
    <source>
        <dbReference type="ARBA" id="ARBA00022884"/>
    </source>
</evidence>
<reference evidence="17" key="1">
    <citation type="submission" date="2019-08" db="EMBL/GenBank/DDBJ databases">
        <authorList>
            <person name="Kucharzyk K."/>
            <person name="Murdoch R.W."/>
            <person name="Higgins S."/>
            <person name="Loffler F."/>
        </authorList>
    </citation>
    <scope>NUCLEOTIDE SEQUENCE</scope>
</reference>
<evidence type="ECO:0000256" key="7">
    <source>
        <dbReference type="ARBA" id="ARBA00022555"/>
    </source>
</evidence>
<comment type="subunit">
    <text evidence="3">Homodimer.</text>
</comment>
<evidence type="ECO:0000256" key="4">
    <source>
        <dbReference type="ARBA" id="ARBA00012838"/>
    </source>
</evidence>
<accession>A0A645B146</accession>
<evidence type="ECO:0000256" key="15">
    <source>
        <dbReference type="ARBA" id="ARBA00047364"/>
    </source>
</evidence>
<dbReference type="GO" id="GO:0004825">
    <property type="term" value="F:methionine-tRNA ligase activity"/>
    <property type="evidence" value="ECO:0007669"/>
    <property type="project" value="UniProtKB-EC"/>
</dbReference>
<comment type="function">
    <text evidence="1">Is required not only for elongation of protein synthesis but also for the initiation of all mRNA translation through initiator tRNA(fMet) aminoacylation.</text>
</comment>
<keyword evidence="10" id="KW-0067">ATP-binding</keyword>
<evidence type="ECO:0000256" key="10">
    <source>
        <dbReference type="ARBA" id="ARBA00022840"/>
    </source>
</evidence>
<keyword evidence="9" id="KW-0547">Nucleotide-binding</keyword>
<feature type="domain" description="TRNA-binding" evidence="16">
    <location>
        <begin position="136"/>
        <end position="238"/>
    </location>
</feature>
<evidence type="ECO:0000256" key="14">
    <source>
        <dbReference type="ARBA" id="ARBA00030904"/>
    </source>
</evidence>
<proteinExistence type="predicted"/>
<sequence>MNACNKYIDVTAPWTLAKSEAGQERLKTVLYNLAESLRIIGILLKPFLTSTPQKLFAQLGLGDAETAYESLRWGGSVPGATVRKGEALFPRIDVEAELAHFAAEAEQAKAAAAPAEPAKAEEADEDAPLPEIEYDDFAKVDLRLAKVVAAEEIKKSKKLLKLTLEVGEETRTVVSGIKQWYAPDDLVGKTVVLVANLKPVTLCGVESRGMILCASDAADTNLSALTTLAPMDSGLKVR</sequence>
<dbReference type="Pfam" id="PF01588">
    <property type="entry name" value="tRNA_bind"/>
    <property type="match status" value="1"/>
</dbReference>
<dbReference type="PANTHER" id="PTHR11586">
    <property type="entry name" value="TRNA-AMINOACYLATION COFACTOR ARC1 FAMILY MEMBER"/>
    <property type="match status" value="1"/>
</dbReference>
<dbReference type="GO" id="GO:0005737">
    <property type="term" value="C:cytoplasm"/>
    <property type="evidence" value="ECO:0007669"/>
    <property type="project" value="UniProtKB-SubCell"/>
</dbReference>
<dbReference type="NCBIfam" id="TIGR00399">
    <property type="entry name" value="metG_C_term"/>
    <property type="match status" value="1"/>
</dbReference>
<name>A0A645B146_9ZZZZ</name>
<evidence type="ECO:0000256" key="5">
    <source>
        <dbReference type="ARBA" id="ARBA00018753"/>
    </source>
</evidence>
<evidence type="ECO:0000256" key="13">
    <source>
        <dbReference type="ARBA" id="ARBA00023146"/>
    </source>
</evidence>
<dbReference type="GO" id="GO:0005524">
    <property type="term" value="F:ATP binding"/>
    <property type="evidence" value="ECO:0007669"/>
    <property type="project" value="UniProtKB-KW"/>
</dbReference>
<protein>
    <recommendedName>
        <fullName evidence="5">Methionine--tRNA ligase</fullName>
        <ecNumber evidence="4">6.1.1.10</ecNumber>
    </recommendedName>
    <alternativeName>
        <fullName evidence="14">Methionyl-tRNA synthetase</fullName>
    </alternativeName>
</protein>
<dbReference type="Gene3D" id="2.40.50.140">
    <property type="entry name" value="Nucleic acid-binding proteins"/>
    <property type="match status" value="1"/>
</dbReference>
<dbReference type="EC" id="6.1.1.10" evidence="4"/>
<dbReference type="SUPFAM" id="SSF47323">
    <property type="entry name" value="Anticodon-binding domain of a subclass of class I aminoacyl-tRNA synthetases"/>
    <property type="match status" value="1"/>
</dbReference>
<organism evidence="17">
    <name type="scientific">bioreactor metagenome</name>
    <dbReference type="NCBI Taxonomy" id="1076179"/>
    <lineage>
        <taxon>unclassified sequences</taxon>
        <taxon>metagenomes</taxon>
        <taxon>ecological metagenomes</taxon>
    </lineage>
</organism>
<evidence type="ECO:0000256" key="1">
    <source>
        <dbReference type="ARBA" id="ARBA00003314"/>
    </source>
</evidence>
<dbReference type="InterPro" id="IPR004495">
    <property type="entry name" value="Met-tRNA-synth_bsu_C"/>
</dbReference>
<evidence type="ECO:0000313" key="17">
    <source>
        <dbReference type="EMBL" id="MPM59137.1"/>
    </source>
</evidence>
<dbReference type="GO" id="GO:0006431">
    <property type="term" value="P:methionyl-tRNA aminoacylation"/>
    <property type="evidence" value="ECO:0007669"/>
    <property type="project" value="InterPro"/>
</dbReference>
<dbReference type="InterPro" id="IPR012340">
    <property type="entry name" value="NA-bd_OB-fold"/>
</dbReference>
<dbReference type="PROSITE" id="PS50886">
    <property type="entry name" value="TRBD"/>
    <property type="match status" value="1"/>
</dbReference>